<protein>
    <submittedName>
        <fullName evidence="3">Gfo/Idh/MocA family oxidoreductase</fullName>
    </submittedName>
</protein>
<dbReference type="PANTHER" id="PTHR43708">
    <property type="entry name" value="CONSERVED EXPRESSED OXIDOREDUCTASE (EUROFUNG)"/>
    <property type="match status" value="1"/>
</dbReference>
<organism evidence="3 4">
    <name type="scientific">Nocardia speluncae</name>
    <dbReference type="NCBI Taxonomy" id="419477"/>
    <lineage>
        <taxon>Bacteria</taxon>
        <taxon>Bacillati</taxon>
        <taxon>Actinomycetota</taxon>
        <taxon>Actinomycetes</taxon>
        <taxon>Mycobacteriales</taxon>
        <taxon>Nocardiaceae</taxon>
        <taxon>Nocardia</taxon>
    </lineage>
</organism>
<evidence type="ECO:0000259" key="2">
    <source>
        <dbReference type="Pfam" id="PF22725"/>
    </source>
</evidence>
<sequence length="339" mass="36826">MRAAIVGTGHIADSYARTLRSRGVHVVACTDIDRARAIRFATRWGSRYVTDLGGIADYRPDVAINLTSPVSHGEVSSALIELGVPVYTEKPLAHVPEVARTLVARSDRREVALMCAPDTLFGEPQQQMRRILDAGMIGRPLLLHGQIAWSGHEQWHPRPQFLYRSGAGPLLDLGPYWVTAMIHLVGPAVAVTAVDASTGHEALRIAGMNGLPVPEVPLTVVLLIEFRSGVIGTLAMSFEWPATTAPAFQIVGESGTLICDVPLFEGRGTVRCRRRADSAWTVLPSAPPMVRWQRGIGAVQMLRDRAAAEPLLDKRQALHTLDILHAAATSMDCGRRIPL</sequence>
<dbReference type="Pfam" id="PF22725">
    <property type="entry name" value="GFO_IDH_MocA_C3"/>
    <property type="match status" value="1"/>
</dbReference>
<comment type="caution">
    <text evidence="3">The sequence shown here is derived from an EMBL/GenBank/DDBJ whole genome shotgun (WGS) entry which is preliminary data.</text>
</comment>
<proteinExistence type="predicted"/>
<dbReference type="InterPro" id="IPR000683">
    <property type="entry name" value="Gfo/Idh/MocA-like_OxRdtase_N"/>
</dbReference>
<reference evidence="3 4" key="1">
    <citation type="submission" date="2020-04" db="EMBL/GenBank/DDBJ databases">
        <title>MicrobeNet Type strains.</title>
        <authorList>
            <person name="Nicholson A.C."/>
        </authorList>
    </citation>
    <scope>NUCLEOTIDE SEQUENCE [LARGE SCALE GENOMIC DNA]</scope>
    <source>
        <strain evidence="3 4">DSM 45078</strain>
    </source>
</reference>
<dbReference type="Proteomes" id="UP000565715">
    <property type="component" value="Unassembled WGS sequence"/>
</dbReference>
<feature type="domain" description="GFO/IDH/MocA-like oxidoreductase" evidence="2">
    <location>
        <begin position="126"/>
        <end position="257"/>
    </location>
</feature>
<dbReference type="Gene3D" id="3.40.50.720">
    <property type="entry name" value="NAD(P)-binding Rossmann-like Domain"/>
    <property type="match status" value="1"/>
</dbReference>
<evidence type="ECO:0000259" key="1">
    <source>
        <dbReference type="Pfam" id="PF01408"/>
    </source>
</evidence>
<evidence type="ECO:0000313" key="4">
    <source>
        <dbReference type="Proteomes" id="UP000565715"/>
    </source>
</evidence>
<dbReference type="SUPFAM" id="SSF55347">
    <property type="entry name" value="Glyceraldehyde-3-phosphate dehydrogenase-like, C-terminal domain"/>
    <property type="match status" value="1"/>
</dbReference>
<dbReference type="InterPro" id="IPR055170">
    <property type="entry name" value="GFO_IDH_MocA-like_dom"/>
</dbReference>
<dbReference type="Gene3D" id="3.30.360.10">
    <property type="entry name" value="Dihydrodipicolinate Reductase, domain 2"/>
    <property type="match status" value="1"/>
</dbReference>
<keyword evidence="4" id="KW-1185">Reference proteome</keyword>
<evidence type="ECO:0000313" key="3">
    <source>
        <dbReference type="EMBL" id="NKY35352.1"/>
    </source>
</evidence>
<dbReference type="PANTHER" id="PTHR43708:SF8">
    <property type="entry name" value="OXIDOREDUCTASE"/>
    <property type="match status" value="1"/>
</dbReference>
<gene>
    <name evidence="3" type="ORF">HGA13_20095</name>
</gene>
<dbReference type="SUPFAM" id="SSF51735">
    <property type="entry name" value="NAD(P)-binding Rossmann-fold domains"/>
    <property type="match status" value="1"/>
</dbReference>
<name>A0A846XH84_9NOCA</name>
<dbReference type="GO" id="GO:0000166">
    <property type="term" value="F:nucleotide binding"/>
    <property type="evidence" value="ECO:0007669"/>
    <property type="project" value="InterPro"/>
</dbReference>
<dbReference type="EMBL" id="JAAXOO010000005">
    <property type="protein sequence ID" value="NKY35352.1"/>
    <property type="molecule type" value="Genomic_DNA"/>
</dbReference>
<dbReference type="InterPro" id="IPR036291">
    <property type="entry name" value="NAD(P)-bd_dom_sf"/>
</dbReference>
<accession>A0A846XH84</accession>
<dbReference type="RefSeq" id="WP_068042389.1">
    <property type="nucleotide sequence ID" value="NZ_JAAXOO010000005.1"/>
</dbReference>
<dbReference type="AlphaFoldDB" id="A0A846XH84"/>
<dbReference type="InterPro" id="IPR051317">
    <property type="entry name" value="Gfo/Idh/MocA_oxidoreduct"/>
</dbReference>
<dbReference type="Pfam" id="PF01408">
    <property type="entry name" value="GFO_IDH_MocA"/>
    <property type="match status" value="1"/>
</dbReference>
<feature type="domain" description="Gfo/Idh/MocA-like oxidoreductase N-terminal" evidence="1">
    <location>
        <begin position="1"/>
        <end position="114"/>
    </location>
</feature>